<dbReference type="InterPro" id="IPR000587">
    <property type="entry name" value="Creatinase_N"/>
</dbReference>
<gene>
    <name evidence="4" type="ORF">FX988_03451</name>
</gene>
<evidence type="ECO:0000313" key="5">
    <source>
        <dbReference type="Proteomes" id="UP000464524"/>
    </source>
</evidence>
<reference evidence="4 5" key="1">
    <citation type="submission" date="2019-12" db="EMBL/GenBank/DDBJ databases">
        <title>Genome sequencing and assembly of endphytes of Porphyra tenera.</title>
        <authorList>
            <person name="Park J.M."/>
            <person name="Shin R."/>
            <person name="Jo S.H."/>
        </authorList>
    </citation>
    <scope>NUCLEOTIDE SEQUENCE [LARGE SCALE GENOMIC DNA]</scope>
    <source>
        <strain evidence="4 5">GPM4</strain>
    </source>
</reference>
<dbReference type="RefSeq" id="WP_160181306.1">
    <property type="nucleotide sequence ID" value="NZ_CP047656.1"/>
</dbReference>
<dbReference type="Pfam" id="PF01321">
    <property type="entry name" value="Creatinase_N"/>
    <property type="match status" value="1"/>
</dbReference>
<dbReference type="InterPro" id="IPR036005">
    <property type="entry name" value="Creatinase/aminopeptidase-like"/>
</dbReference>
<dbReference type="Proteomes" id="UP000464524">
    <property type="component" value="Chromosome"/>
</dbReference>
<feature type="domain" description="Peptidase M24" evidence="2">
    <location>
        <begin position="202"/>
        <end position="407"/>
    </location>
</feature>
<dbReference type="SUPFAM" id="SSF55920">
    <property type="entry name" value="Creatinase/aminopeptidase"/>
    <property type="match status" value="1"/>
</dbReference>
<keyword evidence="5" id="KW-1185">Reference proteome</keyword>
<dbReference type="Gene3D" id="3.40.350.10">
    <property type="entry name" value="Creatinase/prolidase N-terminal domain"/>
    <property type="match status" value="1"/>
</dbReference>
<dbReference type="InterPro" id="IPR029149">
    <property type="entry name" value="Creatin/AminoP/Spt16_N"/>
</dbReference>
<dbReference type="PANTHER" id="PTHR46112">
    <property type="entry name" value="AMINOPEPTIDASE"/>
    <property type="match status" value="1"/>
</dbReference>
<feature type="domain" description="Creatinase N-terminal" evidence="3">
    <location>
        <begin position="60"/>
        <end position="193"/>
    </location>
</feature>
<evidence type="ECO:0000256" key="1">
    <source>
        <dbReference type="SAM" id="SignalP"/>
    </source>
</evidence>
<dbReference type="KEGG" id="pmes:FX988_03451"/>
<dbReference type="Gene3D" id="3.90.230.10">
    <property type="entry name" value="Creatinase/methionine aminopeptidase superfamily"/>
    <property type="match status" value="1"/>
</dbReference>
<dbReference type="InterPro" id="IPR006311">
    <property type="entry name" value="TAT_signal"/>
</dbReference>
<dbReference type="InterPro" id="IPR000994">
    <property type="entry name" value="Pept_M24"/>
</dbReference>
<protein>
    <submittedName>
        <fullName evidence="4">Putative peptidase</fullName>
        <ecNumber evidence="4">3.4.-.-</ecNumber>
    </submittedName>
</protein>
<dbReference type="EC" id="3.4.-.-" evidence="4"/>
<keyword evidence="4" id="KW-0378">Hydrolase</keyword>
<dbReference type="SUPFAM" id="SSF53092">
    <property type="entry name" value="Creatinase/prolidase N-terminal domain"/>
    <property type="match status" value="1"/>
</dbReference>
<proteinExistence type="predicted"/>
<evidence type="ECO:0000259" key="3">
    <source>
        <dbReference type="Pfam" id="PF01321"/>
    </source>
</evidence>
<dbReference type="AlphaFoldDB" id="A0A857JP85"/>
<dbReference type="PROSITE" id="PS51318">
    <property type="entry name" value="TAT"/>
    <property type="match status" value="1"/>
</dbReference>
<evidence type="ECO:0000259" key="2">
    <source>
        <dbReference type="Pfam" id="PF00557"/>
    </source>
</evidence>
<keyword evidence="1" id="KW-0732">Signal</keyword>
<dbReference type="OrthoDB" id="9761809at2"/>
<dbReference type="GO" id="GO:0016787">
    <property type="term" value="F:hydrolase activity"/>
    <property type="evidence" value="ECO:0007669"/>
    <property type="project" value="UniProtKB-KW"/>
</dbReference>
<name>A0A857JP85_9ALTE</name>
<evidence type="ECO:0000313" key="4">
    <source>
        <dbReference type="EMBL" id="QHJ13192.1"/>
    </source>
</evidence>
<organism evidence="4 5">
    <name type="scientific">Paraglaciecola mesophila</name>
    <dbReference type="NCBI Taxonomy" id="197222"/>
    <lineage>
        <taxon>Bacteria</taxon>
        <taxon>Pseudomonadati</taxon>
        <taxon>Pseudomonadota</taxon>
        <taxon>Gammaproteobacteria</taxon>
        <taxon>Alteromonadales</taxon>
        <taxon>Alteromonadaceae</taxon>
        <taxon>Paraglaciecola</taxon>
    </lineage>
</organism>
<dbReference type="EMBL" id="CP047656">
    <property type="protein sequence ID" value="QHJ13192.1"/>
    <property type="molecule type" value="Genomic_DNA"/>
</dbReference>
<feature type="chain" id="PRO_5032798505" evidence="1">
    <location>
        <begin position="28"/>
        <end position="430"/>
    </location>
</feature>
<dbReference type="Pfam" id="PF00557">
    <property type="entry name" value="Peptidase_M24"/>
    <property type="match status" value="1"/>
</dbReference>
<feature type="signal peptide" evidence="1">
    <location>
        <begin position="1"/>
        <end position="27"/>
    </location>
</feature>
<dbReference type="InterPro" id="IPR050659">
    <property type="entry name" value="Peptidase_M24B"/>
</dbReference>
<accession>A0A857JP85</accession>
<dbReference type="PANTHER" id="PTHR46112:SF3">
    <property type="entry name" value="AMINOPEPTIDASE YPDF"/>
    <property type="match status" value="1"/>
</dbReference>
<sequence>MKITKRAFIKASAAAVATLPLSQSVFAANSSASLATDKVAILSDITASSRPITVNERKARIKKAQSLMAKSNVAAMILEPGAAMDYFTGIQWWRSERLTAVVIPREGDIAVLCPFFEEPSIRESLKVGDDVRVWQEHESPFVLVQQILNDRNVKKGRLAFEHSVRYFVLDGVMGLMRQMQHTSADPITQGCRMFKSDHEIALMHKANEITLKAYQYVHANLALGMSQQDVNQLMSSAQAQLGGSGIWTMALFNEASAYPHGSKQAQTINNGSVVLMDCGCAVHGYQSDISRTFVYGEPTKKQQKIWQTVRKGQQIAFENAQIGVPAGAVDDAVRAYYQRQGLGPEYQLPGLSHRTGHGIGMEGHEPVNFVHQEKTRLQAGMCFSDEPGIYIPGEFGVRLEDCIYMTDKGPRWFTTPPDSLESPIGALAVL</sequence>